<dbReference type="CDD" id="cd06550">
    <property type="entry name" value="TM_ABC_iron-siderophores_like"/>
    <property type="match status" value="2"/>
</dbReference>
<feature type="transmembrane region" description="Helical" evidence="8">
    <location>
        <begin position="278"/>
        <end position="299"/>
    </location>
</feature>
<feature type="transmembrane region" description="Helical" evidence="8">
    <location>
        <begin position="482"/>
        <end position="502"/>
    </location>
</feature>
<dbReference type="Proteomes" id="UP000070107">
    <property type="component" value="Unassembled WGS sequence"/>
</dbReference>
<dbReference type="InterPro" id="IPR037294">
    <property type="entry name" value="ABC_BtuC-like"/>
</dbReference>
<gene>
    <name evidence="9" type="ORF">ATN84_02710</name>
</gene>
<comment type="caution">
    <text evidence="9">The sequence shown here is derived from an EMBL/GenBank/DDBJ whole genome shotgun (WGS) entry which is preliminary data.</text>
</comment>
<evidence type="ECO:0000256" key="1">
    <source>
        <dbReference type="ARBA" id="ARBA00004651"/>
    </source>
</evidence>
<dbReference type="GO" id="GO:0005886">
    <property type="term" value="C:plasma membrane"/>
    <property type="evidence" value="ECO:0007669"/>
    <property type="project" value="UniProtKB-SubCell"/>
</dbReference>
<feature type="transmembrane region" description="Helical" evidence="8">
    <location>
        <begin position="121"/>
        <end position="139"/>
    </location>
</feature>
<evidence type="ECO:0000256" key="8">
    <source>
        <dbReference type="SAM" id="Phobius"/>
    </source>
</evidence>
<dbReference type="NCBIfam" id="NF007866">
    <property type="entry name" value="PRK10577.1-2"/>
    <property type="match status" value="1"/>
</dbReference>
<evidence type="ECO:0000256" key="5">
    <source>
        <dbReference type="ARBA" id="ARBA00022692"/>
    </source>
</evidence>
<evidence type="ECO:0000313" key="10">
    <source>
        <dbReference type="Proteomes" id="UP000070107"/>
    </source>
</evidence>
<keyword evidence="7 8" id="KW-0472">Membrane</keyword>
<evidence type="ECO:0000256" key="7">
    <source>
        <dbReference type="ARBA" id="ARBA00023136"/>
    </source>
</evidence>
<accession>A0A135HZW8</accession>
<dbReference type="GO" id="GO:0022857">
    <property type="term" value="F:transmembrane transporter activity"/>
    <property type="evidence" value="ECO:0007669"/>
    <property type="project" value="InterPro"/>
</dbReference>
<feature type="transmembrane region" description="Helical" evidence="8">
    <location>
        <begin position="565"/>
        <end position="586"/>
    </location>
</feature>
<comment type="subcellular location">
    <subcellularLocation>
        <location evidence="1">Cell membrane</location>
        <topology evidence="1">Multi-pass membrane protein</topology>
    </subcellularLocation>
</comment>
<keyword evidence="4" id="KW-1003">Cell membrane</keyword>
<evidence type="ECO:0000256" key="3">
    <source>
        <dbReference type="ARBA" id="ARBA00022448"/>
    </source>
</evidence>
<feature type="transmembrane region" description="Helical" evidence="8">
    <location>
        <begin position="239"/>
        <end position="266"/>
    </location>
</feature>
<keyword evidence="3" id="KW-0813">Transport</keyword>
<dbReference type="PANTHER" id="PTHR30472:SF37">
    <property type="entry name" value="FE(3+) DICITRATE TRANSPORT SYSTEM PERMEASE PROTEIN FECD-RELATED"/>
    <property type="match status" value="1"/>
</dbReference>
<dbReference type="AlphaFoldDB" id="A0A135HZW8"/>
<dbReference type="STRING" id="1494590.ATN84_02710"/>
<evidence type="ECO:0000256" key="6">
    <source>
        <dbReference type="ARBA" id="ARBA00022989"/>
    </source>
</evidence>
<dbReference type="InterPro" id="IPR000522">
    <property type="entry name" value="ABC_transptr_permease_BtuC"/>
</dbReference>
<comment type="similarity">
    <text evidence="2">Belongs to the binding-protein-dependent transport system permease family. FecCD subfamily.</text>
</comment>
<dbReference type="Gene3D" id="1.10.3470.10">
    <property type="entry name" value="ABC transporter involved in vitamin B12 uptake, BtuC"/>
    <property type="match status" value="2"/>
</dbReference>
<keyword evidence="5 8" id="KW-0812">Transmembrane</keyword>
<protein>
    <recommendedName>
        <fullName evidence="11">Iron ABC transporter</fullName>
    </recommendedName>
</protein>
<keyword evidence="6 8" id="KW-1133">Transmembrane helix</keyword>
<feature type="transmembrane region" description="Helical" evidence="8">
    <location>
        <begin position="398"/>
        <end position="415"/>
    </location>
</feature>
<dbReference type="PANTHER" id="PTHR30472">
    <property type="entry name" value="FERRIC ENTEROBACTIN TRANSPORT SYSTEM PERMEASE PROTEIN"/>
    <property type="match status" value="1"/>
</dbReference>
<dbReference type="Pfam" id="PF01032">
    <property type="entry name" value="FecCD"/>
    <property type="match status" value="2"/>
</dbReference>
<evidence type="ECO:0000313" key="9">
    <source>
        <dbReference type="EMBL" id="KXF78708.1"/>
    </source>
</evidence>
<feature type="transmembrane region" description="Helical" evidence="8">
    <location>
        <begin position="606"/>
        <end position="626"/>
    </location>
</feature>
<dbReference type="EMBL" id="LNTU01000001">
    <property type="protein sequence ID" value="KXF78708.1"/>
    <property type="molecule type" value="Genomic_DNA"/>
</dbReference>
<feature type="transmembrane region" description="Helical" evidence="8">
    <location>
        <begin position="451"/>
        <end position="475"/>
    </location>
</feature>
<reference evidence="9 10" key="1">
    <citation type="submission" date="2015-11" db="EMBL/GenBank/DDBJ databases">
        <title>Draft genome sequence of Paramesorhizobium deserti A-3-E, a strain highly resistant to diverse beta-lactam antibiotics.</title>
        <authorList>
            <person name="Lv R."/>
            <person name="Yang X."/>
            <person name="Fang N."/>
            <person name="Guo J."/>
            <person name="Luo X."/>
            <person name="Peng F."/>
            <person name="Yang R."/>
            <person name="Cui Y."/>
            <person name="Fang C."/>
            <person name="Song Y."/>
        </authorList>
    </citation>
    <scope>NUCLEOTIDE SEQUENCE [LARGE SCALE GENOMIC DNA]</scope>
    <source>
        <strain evidence="9 10">A-3-E</strain>
    </source>
</reference>
<feature type="transmembrane region" description="Helical" evidence="8">
    <location>
        <begin position="12"/>
        <end position="33"/>
    </location>
</feature>
<proteinExistence type="inferred from homology"/>
<feature type="transmembrane region" description="Helical" evidence="8">
    <location>
        <begin position="427"/>
        <end position="445"/>
    </location>
</feature>
<dbReference type="RefSeq" id="WP_068879977.1">
    <property type="nucleotide sequence ID" value="NZ_LNTU01000001.1"/>
</dbReference>
<feature type="transmembrane region" description="Helical" evidence="8">
    <location>
        <begin position="146"/>
        <end position="167"/>
    </location>
</feature>
<evidence type="ECO:0000256" key="2">
    <source>
        <dbReference type="ARBA" id="ARBA00007935"/>
    </source>
</evidence>
<dbReference type="GO" id="GO:0033214">
    <property type="term" value="P:siderophore-iron import into cell"/>
    <property type="evidence" value="ECO:0007669"/>
    <property type="project" value="TreeGrafter"/>
</dbReference>
<feature type="transmembrane region" description="Helical" evidence="8">
    <location>
        <begin position="59"/>
        <end position="80"/>
    </location>
</feature>
<feature type="transmembrane region" description="Helical" evidence="8">
    <location>
        <begin position="200"/>
        <end position="219"/>
    </location>
</feature>
<organism evidence="9 10">
    <name type="scientific">Paramesorhizobium deserti</name>
    <dbReference type="NCBI Taxonomy" id="1494590"/>
    <lineage>
        <taxon>Bacteria</taxon>
        <taxon>Pseudomonadati</taxon>
        <taxon>Pseudomonadota</taxon>
        <taxon>Alphaproteobacteria</taxon>
        <taxon>Hyphomicrobiales</taxon>
        <taxon>Phyllobacteriaceae</taxon>
        <taxon>Paramesorhizobium</taxon>
    </lineage>
</organism>
<evidence type="ECO:0008006" key="11">
    <source>
        <dbReference type="Google" id="ProtNLM"/>
    </source>
</evidence>
<feature type="transmembrane region" description="Helical" evidence="8">
    <location>
        <begin position="638"/>
        <end position="658"/>
    </location>
</feature>
<evidence type="ECO:0000256" key="4">
    <source>
        <dbReference type="ARBA" id="ARBA00022475"/>
    </source>
</evidence>
<feature type="transmembrane region" description="Helical" evidence="8">
    <location>
        <begin position="346"/>
        <end position="368"/>
    </location>
</feature>
<sequence length="661" mass="69077">MASDRSVKGAALVSLSMFLPALLGMLLLILWQVPAERLYAALFAPDIAMVGELRVHYSLMPRLAVCLASGTALGLSGAVLQQVLQNPLASPSTLGISAGAQLALSIAILFFPGLIGWSRDAVALSGGMIAVFLVFAFSWRQQFAPFTVILSGLIIGLLFAAVSAALVLHNERYLAGLFLWGSGVLKQYDWEAARALLPRLAVLTLLVVLMMRPLILLGLEDGASALGVNVLVVRIAGLTLAAALAGVVTAQVGVIGFIGLAGPALARSLGADHFKRQLFWSPVLGAALLLITDVAVQLLDAVTNISLPTGAVTALLGAPVLLWLLPRLRMINKPALSSPTAGHHRVRHPALLLTLLFALALAALWLSLSFGRAPDGSWQFVRGDMFEALLPWRLPRSAAAFAAGTMLAISGTILQRFTGNAMASPEILGVSAGAGLGIVAALFLLSAPSYLALTGAAALGSLFVLILLLGIILSGRTSLNQILLAGVALSALLSSVFAILMATGDPRMMQLFTWMTGSTHGITPAPAISAGICAVIVLLLAPLFSRWLDILPLGRDTAQELGIGLKLSTLTLLGFTAFATAAATLVTGPLTFVGLMAPHLARQCGFARALPQMVGAALLGGTMMLFADWLGRVVDFPWQVPSGLVATLITSPLLLWLLSRR</sequence>
<dbReference type="SUPFAM" id="SSF81345">
    <property type="entry name" value="ABC transporter involved in vitamin B12 uptake, BtuC"/>
    <property type="match status" value="2"/>
</dbReference>
<feature type="transmembrane region" description="Helical" evidence="8">
    <location>
        <begin position="92"/>
        <end position="115"/>
    </location>
</feature>
<feature type="transmembrane region" description="Helical" evidence="8">
    <location>
        <begin position="305"/>
        <end position="325"/>
    </location>
</feature>
<name>A0A135HZW8_9HYPH</name>
<keyword evidence="10" id="KW-1185">Reference proteome</keyword>